<dbReference type="InterPro" id="IPR058625">
    <property type="entry name" value="MdtA-like_BSH"/>
</dbReference>
<keyword evidence="6" id="KW-1185">Reference proteome</keyword>
<protein>
    <submittedName>
        <fullName evidence="5">Multidrug resistance protein MdtA</fullName>
    </submittedName>
</protein>
<dbReference type="InterPro" id="IPR058792">
    <property type="entry name" value="Beta-barrel_RND_2"/>
</dbReference>
<keyword evidence="2" id="KW-0812">Transmembrane</keyword>
<dbReference type="RefSeq" id="WP_246356037.1">
    <property type="nucleotide sequence ID" value="NZ_CADIKH010000028.1"/>
</dbReference>
<evidence type="ECO:0000313" key="5">
    <source>
        <dbReference type="EMBL" id="CAB3765870.1"/>
    </source>
</evidence>
<dbReference type="NCBIfam" id="TIGR01730">
    <property type="entry name" value="RND_mfp"/>
    <property type="match status" value="1"/>
</dbReference>
<dbReference type="GO" id="GO:1990281">
    <property type="term" value="C:efflux pump complex"/>
    <property type="evidence" value="ECO:0007669"/>
    <property type="project" value="TreeGrafter"/>
</dbReference>
<dbReference type="Gene3D" id="2.40.420.20">
    <property type="match status" value="1"/>
</dbReference>
<feature type="domain" description="Multidrug resistance protein MdtA-like barrel-sandwich hybrid" evidence="3">
    <location>
        <begin position="80"/>
        <end position="201"/>
    </location>
</feature>
<proteinExistence type="inferred from homology"/>
<accession>A0A6J5EGZ2</accession>
<dbReference type="Gene3D" id="1.10.287.470">
    <property type="entry name" value="Helix hairpin bin"/>
    <property type="match status" value="1"/>
</dbReference>
<dbReference type="Gene3D" id="2.40.30.170">
    <property type="match status" value="1"/>
</dbReference>
<evidence type="ECO:0000256" key="2">
    <source>
        <dbReference type="SAM" id="Phobius"/>
    </source>
</evidence>
<dbReference type="FunFam" id="2.40.30.170:FF:000010">
    <property type="entry name" value="Efflux RND transporter periplasmic adaptor subunit"/>
    <property type="match status" value="1"/>
</dbReference>
<keyword evidence="2" id="KW-1133">Transmembrane helix</keyword>
<dbReference type="SUPFAM" id="SSF111369">
    <property type="entry name" value="HlyD-like secretion proteins"/>
    <property type="match status" value="1"/>
</dbReference>
<feature type="transmembrane region" description="Helical" evidence="2">
    <location>
        <begin position="15"/>
        <end position="36"/>
    </location>
</feature>
<evidence type="ECO:0000256" key="1">
    <source>
        <dbReference type="ARBA" id="ARBA00009477"/>
    </source>
</evidence>
<comment type="similarity">
    <text evidence="1">Belongs to the membrane fusion protein (MFP) (TC 8.A.1) family.</text>
</comment>
<evidence type="ECO:0000259" key="3">
    <source>
        <dbReference type="Pfam" id="PF25917"/>
    </source>
</evidence>
<dbReference type="InterPro" id="IPR006143">
    <property type="entry name" value="RND_pump_MFP"/>
</dbReference>
<dbReference type="GO" id="GO:0015562">
    <property type="term" value="F:efflux transmembrane transporter activity"/>
    <property type="evidence" value="ECO:0007669"/>
    <property type="project" value="TreeGrafter"/>
</dbReference>
<evidence type="ECO:0000313" key="6">
    <source>
        <dbReference type="Proteomes" id="UP000494363"/>
    </source>
</evidence>
<sequence length="388" mass="41379">MNTTPVPQFRSLTKGMLVMLICLGLLFAALIGLNVFKNKMIAKFVDSMATEPAAVSATRVGYETWQPRIDAVGSLRAARGVDVTSEVTGLVRAVRFSSGEDLKAGAVLIELNDDTDAAQLQSYKAAAELAQTVYRRDAAQYQINAIARAVLDADAADLKIKKAQVVQQQALVDKKTIRAPFAGRVGIATINPGQYLKPGDPIVTLQAIEPLFADFSVPQDQVSKLAAGQTVTIRTSARPGESFMGRITSTSPKIDTATRTVQVEARIDNRDGKLLPGMYASIHIDAGAPHRYLTLPQTALTYNAYGTTLFVVQPGRQTNEQGKVLPVAQQVFVTPGPTRGDQVAIVKGISEGAQIVTSGQLKLSNGTPLIIENSALPGNDATPAPQEQ</sequence>
<dbReference type="AlphaFoldDB" id="A0A6J5EGZ2"/>
<gene>
    <name evidence="5" type="primary">mdtA_6</name>
    <name evidence="5" type="ORF">LMG29542_05252</name>
</gene>
<dbReference type="Gene3D" id="2.40.50.100">
    <property type="match status" value="1"/>
</dbReference>
<organism evidence="5 6">
    <name type="scientific">Paraburkholderia humisilvae</name>
    <dbReference type="NCBI Taxonomy" id="627669"/>
    <lineage>
        <taxon>Bacteria</taxon>
        <taxon>Pseudomonadati</taxon>
        <taxon>Pseudomonadota</taxon>
        <taxon>Betaproteobacteria</taxon>
        <taxon>Burkholderiales</taxon>
        <taxon>Burkholderiaceae</taxon>
        <taxon>Paraburkholderia</taxon>
    </lineage>
</organism>
<keyword evidence="2" id="KW-0472">Membrane</keyword>
<name>A0A6J5EGZ2_9BURK</name>
<reference evidence="5 6" key="1">
    <citation type="submission" date="2020-04" db="EMBL/GenBank/DDBJ databases">
        <authorList>
            <person name="De Canck E."/>
        </authorList>
    </citation>
    <scope>NUCLEOTIDE SEQUENCE [LARGE SCALE GENOMIC DNA]</scope>
    <source>
        <strain evidence="5 6">LMG 29542</strain>
    </source>
</reference>
<feature type="domain" description="CusB-like beta-barrel" evidence="4">
    <location>
        <begin position="214"/>
        <end position="286"/>
    </location>
</feature>
<dbReference type="Pfam" id="PF25954">
    <property type="entry name" value="Beta-barrel_RND_2"/>
    <property type="match status" value="1"/>
</dbReference>
<dbReference type="PANTHER" id="PTHR30469">
    <property type="entry name" value="MULTIDRUG RESISTANCE PROTEIN MDTA"/>
    <property type="match status" value="1"/>
</dbReference>
<dbReference type="Pfam" id="PF25917">
    <property type="entry name" value="BSH_RND"/>
    <property type="match status" value="1"/>
</dbReference>
<dbReference type="PANTHER" id="PTHR30469:SF11">
    <property type="entry name" value="BLL4320 PROTEIN"/>
    <property type="match status" value="1"/>
</dbReference>
<evidence type="ECO:0000259" key="4">
    <source>
        <dbReference type="Pfam" id="PF25954"/>
    </source>
</evidence>
<dbReference type="EMBL" id="CADIKH010000028">
    <property type="protein sequence ID" value="CAB3765870.1"/>
    <property type="molecule type" value="Genomic_DNA"/>
</dbReference>
<dbReference type="Proteomes" id="UP000494363">
    <property type="component" value="Unassembled WGS sequence"/>
</dbReference>